<gene>
    <name evidence="2" type="ORF">mRhiFer1_008423</name>
</gene>
<evidence type="ECO:0000256" key="1">
    <source>
        <dbReference type="SAM" id="MobiDB-lite"/>
    </source>
</evidence>
<protein>
    <submittedName>
        <fullName evidence="2">Uncharacterized protein</fullName>
    </submittedName>
</protein>
<dbReference type="AlphaFoldDB" id="A0A7J7V829"/>
<reference evidence="2 3" key="1">
    <citation type="journal article" date="2020" name="Nature">
        <title>Six reference-quality genomes reveal evolution of bat adaptations.</title>
        <authorList>
            <person name="Jebb D."/>
            <person name="Huang Z."/>
            <person name="Pippel M."/>
            <person name="Hughes G.M."/>
            <person name="Lavrichenko K."/>
            <person name="Devanna P."/>
            <person name="Winkler S."/>
            <person name="Jermiin L.S."/>
            <person name="Skirmuntt E.C."/>
            <person name="Katzourakis A."/>
            <person name="Burkitt-Gray L."/>
            <person name="Ray D.A."/>
            <person name="Sullivan K.A.M."/>
            <person name="Roscito J.G."/>
            <person name="Kirilenko B.M."/>
            <person name="Davalos L.M."/>
            <person name="Corthals A.P."/>
            <person name="Power M.L."/>
            <person name="Jones G."/>
            <person name="Ransome R.D."/>
            <person name="Dechmann D.K.N."/>
            <person name="Locatelli A.G."/>
            <person name="Puechmaille S.J."/>
            <person name="Fedrigo O."/>
            <person name="Jarvis E.D."/>
            <person name="Hiller M."/>
            <person name="Vernes S.C."/>
            <person name="Myers E.W."/>
            <person name="Teeling E.C."/>
        </authorList>
    </citation>
    <scope>NUCLEOTIDE SEQUENCE [LARGE SCALE GENOMIC DNA]</scope>
    <source>
        <strain evidence="2">MRhiFer1</strain>
        <tissue evidence="2">Lung</tissue>
    </source>
</reference>
<feature type="region of interest" description="Disordered" evidence="1">
    <location>
        <begin position="39"/>
        <end position="59"/>
    </location>
</feature>
<name>A0A7J7V829_RHIFE</name>
<proteinExistence type="predicted"/>
<organism evidence="2 3">
    <name type="scientific">Rhinolophus ferrumequinum</name>
    <name type="common">Greater horseshoe bat</name>
    <dbReference type="NCBI Taxonomy" id="59479"/>
    <lineage>
        <taxon>Eukaryota</taxon>
        <taxon>Metazoa</taxon>
        <taxon>Chordata</taxon>
        <taxon>Craniata</taxon>
        <taxon>Vertebrata</taxon>
        <taxon>Euteleostomi</taxon>
        <taxon>Mammalia</taxon>
        <taxon>Eutheria</taxon>
        <taxon>Laurasiatheria</taxon>
        <taxon>Chiroptera</taxon>
        <taxon>Yinpterochiroptera</taxon>
        <taxon>Rhinolophoidea</taxon>
        <taxon>Rhinolophidae</taxon>
        <taxon>Rhinolophinae</taxon>
        <taxon>Rhinolophus</taxon>
    </lineage>
</organism>
<dbReference type="EMBL" id="JACAGC010000014">
    <property type="protein sequence ID" value="KAF6321293.1"/>
    <property type="molecule type" value="Genomic_DNA"/>
</dbReference>
<evidence type="ECO:0000313" key="2">
    <source>
        <dbReference type="EMBL" id="KAF6321293.1"/>
    </source>
</evidence>
<comment type="caution">
    <text evidence="2">The sequence shown here is derived from an EMBL/GenBank/DDBJ whole genome shotgun (WGS) entry which is preliminary data.</text>
</comment>
<sequence>MAESDIPCQISPSKTKLWHPSTDRSAFVRIWQHRAKDSGRVPSTQVLGNGHKDLGPDSGTRSDCELILDPLSYGCGTPGEHWLRQSPKDKRAIIEVRSPAEKFQCMDGATKYKIGCIGEGRRNSLTLPASLPSQGGTDACQESRCPPMISPVGKSESL</sequence>
<feature type="region of interest" description="Disordered" evidence="1">
    <location>
        <begin position="134"/>
        <end position="158"/>
    </location>
</feature>
<dbReference type="Proteomes" id="UP000585614">
    <property type="component" value="Unassembled WGS sequence"/>
</dbReference>
<feature type="compositionally biased region" description="Basic and acidic residues" evidence="1">
    <location>
        <begin position="50"/>
        <end position="59"/>
    </location>
</feature>
<evidence type="ECO:0000313" key="3">
    <source>
        <dbReference type="Proteomes" id="UP000585614"/>
    </source>
</evidence>
<accession>A0A7J7V829</accession>